<keyword evidence="5" id="KW-1185">Reference proteome</keyword>
<organism evidence="4 5">
    <name type="scientific">Urechidicola vernalis</name>
    <dbReference type="NCBI Taxonomy" id="3075600"/>
    <lineage>
        <taxon>Bacteria</taxon>
        <taxon>Pseudomonadati</taxon>
        <taxon>Bacteroidota</taxon>
        <taxon>Flavobacteriia</taxon>
        <taxon>Flavobacteriales</taxon>
        <taxon>Flavobacteriaceae</taxon>
        <taxon>Urechidicola</taxon>
    </lineage>
</organism>
<dbReference type="EC" id="5.4.99.62" evidence="2"/>
<keyword evidence="3" id="KW-0413">Isomerase</keyword>
<dbReference type="InterPro" id="IPR023750">
    <property type="entry name" value="RbsD-like_sf"/>
</dbReference>
<dbReference type="RefSeq" id="WP_311591657.1">
    <property type="nucleotide sequence ID" value="NZ_JAVRHV010000001.1"/>
</dbReference>
<sequence>MNRLATFLIMIFIISCQTTEKESSEVVKEEFNWKTDVENTIKQYGHRNWIVIADSAYPVQSNPAIKTITINESQIETVEFVSKLIDKAPHVHANIFIDKEMGYVQENDAPGIEKYRSNLLDVLKGKHTETMLHEVIIRELDASAKLFDILIIKTDLAIPYTSVFFQLECGYWNAEAENNMRQLLEKASSNEP</sequence>
<dbReference type="Proteomes" id="UP001252186">
    <property type="component" value="Unassembled WGS sequence"/>
</dbReference>
<accession>A0ABU2Y464</accession>
<dbReference type="SUPFAM" id="SSF102546">
    <property type="entry name" value="RbsD-like"/>
    <property type="match status" value="1"/>
</dbReference>
<dbReference type="Pfam" id="PF05025">
    <property type="entry name" value="RbsD_FucU"/>
    <property type="match status" value="1"/>
</dbReference>
<evidence type="ECO:0000256" key="2">
    <source>
        <dbReference type="ARBA" id="ARBA00012862"/>
    </source>
</evidence>
<reference evidence="4 5" key="1">
    <citation type="submission" date="2023-09" db="EMBL/GenBank/DDBJ databases">
        <authorList>
            <person name="Rey-Velasco X."/>
        </authorList>
    </citation>
    <scope>NUCLEOTIDE SEQUENCE [LARGE SCALE GENOMIC DNA]</scope>
    <source>
        <strain evidence="4 5">P050</strain>
    </source>
</reference>
<evidence type="ECO:0000313" key="5">
    <source>
        <dbReference type="Proteomes" id="UP001252186"/>
    </source>
</evidence>
<evidence type="ECO:0000256" key="3">
    <source>
        <dbReference type="ARBA" id="ARBA00023235"/>
    </source>
</evidence>
<proteinExistence type="predicted"/>
<name>A0ABU2Y464_9FLAO</name>
<gene>
    <name evidence="4" type="ORF">RM519_01200</name>
</gene>
<protein>
    <recommendedName>
        <fullName evidence="2">D-ribose pyranase</fullName>
        <ecNumber evidence="2">5.4.99.62</ecNumber>
    </recommendedName>
</protein>
<evidence type="ECO:0000313" key="4">
    <source>
        <dbReference type="EMBL" id="MDT0551848.1"/>
    </source>
</evidence>
<comment type="catalytic activity">
    <reaction evidence="1">
        <text>beta-D-ribopyranose = beta-D-ribofuranose</text>
        <dbReference type="Rhea" id="RHEA:25432"/>
        <dbReference type="ChEBI" id="CHEBI:27476"/>
        <dbReference type="ChEBI" id="CHEBI:47002"/>
        <dbReference type="EC" id="5.4.99.62"/>
    </reaction>
</comment>
<dbReference type="EMBL" id="JAVRHV010000001">
    <property type="protein sequence ID" value="MDT0551848.1"/>
    <property type="molecule type" value="Genomic_DNA"/>
</dbReference>
<dbReference type="Gene3D" id="3.40.1650.10">
    <property type="entry name" value="RbsD-like domain"/>
    <property type="match status" value="1"/>
</dbReference>
<comment type="caution">
    <text evidence="4">The sequence shown here is derived from an EMBL/GenBank/DDBJ whole genome shotgun (WGS) entry which is preliminary data.</text>
</comment>
<dbReference type="PROSITE" id="PS51257">
    <property type="entry name" value="PROKAR_LIPOPROTEIN"/>
    <property type="match status" value="1"/>
</dbReference>
<evidence type="ECO:0000256" key="1">
    <source>
        <dbReference type="ARBA" id="ARBA00000223"/>
    </source>
</evidence>
<dbReference type="InterPro" id="IPR007721">
    <property type="entry name" value="RbsD_FucU"/>
</dbReference>